<dbReference type="EMBL" id="CP014639">
    <property type="protein sequence ID" value="ANH78557.1"/>
    <property type="molecule type" value="Genomic_DNA"/>
</dbReference>
<dbReference type="GO" id="GO:0005829">
    <property type="term" value="C:cytosol"/>
    <property type="evidence" value="ECO:0007669"/>
    <property type="project" value="TreeGrafter"/>
</dbReference>
<dbReference type="GO" id="GO:0006412">
    <property type="term" value="P:translation"/>
    <property type="evidence" value="ECO:0007669"/>
    <property type="project" value="UniProtKB-UniRule"/>
</dbReference>
<dbReference type="GO" id="GO:0070181">
    <property type="term" value="F:small ribosomal subunit rRNA binding"/>
    <property type="evidence" value="ECO:0007669"/>
    <property type="project" value="TreeGrafter"/>
</dbReference>
<evidence type="ECO:0000256" key="4">
    <source>
        <dbReference type="ARBA" id="ARBA00022884"/>
    </source>
</evidence>
<accession>A0A1A9HV33</accession>
<dbReference type="STRING" id="1806891.Cs308_0386"/>
<proteinExistence type="inferred from homology"/>
<organism evidence="10 11">
    <name type="scientific">Candidatus Chlamydia sanziniae</name>
    <dbReference type="NCBI Taxonomy" id="1806891"/>
    <lineage>
        <taxon>Bacteria</taxon>
        <taxon>Pseudomonadati</taxon>
        <taxon>Chlamydiota</taxon>
        <taxon>Chlamydiia</taxon>
        <taxon>Chlamydiales</taxon>
        <taxon>Chlamydiaceae</taxon>
        <taxon>Chlamydia/Chlamydophila group</taxon>
        <taxon>Chlamydia</taxon>
    </lineage>
</organism>
<keyword evidence="4 8" id="KW-0694">RNA-binding</keyword>
<dbReference type="GO" id="GO:0003735">
    <property type="term" value="F:structural constituent of ribosome"/>
    <property type="evidence" value="ECO:0007669"/>
    <property type="project" value="InterPro"/>
</dbReference>
<evidence type="ECO:0000256" key="2">
    <source>
        <dbReference type="ARBA" id="ARBA00007634"/>
    </source>
</evidence>
<comment type="function">
    <text evidence="1 8">Binds directly to 16S ribosomal RNA.</text>
</comment>
<gene>
    <name evidence="8" type="primary">rpsT</name>
    <name evidence="10" type="ORF">Cs308_0386</name>
</gene>
<evidence type="ECO:0000256" key="6">
    <source>
        <dbReference type="ARBA" id="ARBA00023274"/>
    </source>
</evidence>
<name>A0A1A9HV33_9CHLA</name>
<evidence type="ECO:0000313" key="11">
    <source>
        <dbReference type="Proteomes" id="UP000078162"/>
    </source>
</evidence>
<keyword evidence="5 8" id="KW-0689">Ribosomal protein</keyword>
<dbReference type="AlphaFoldDB" id="A0A1A9HV33"/>
<evidence type="ECO:0000256" key="5">
    <source>
        <dbReference type="ARBA" id="ARBA00022980"/>
    </source>
</evidence>
<keyword evidence="3 8" id="KW-0699">rRNA-binding</keyword>
<keyword evidence="6 8" id="KW-0687">Ribonucleoprotein</keyword>
<evidence type="ECO:0000256" key="1">
    <source>
        <dbReference type="ARBA" id="ARBA00003134"/>
    </source>
</evidence>
<dbReference type="InterPro" id="IPR002583">
    <property type="entry name" value="Ribosomal_bS20"/>
</dbReference>
<dbReference type="PANTHER" id="PTHR33398:SF1">
    <property type="entry name" value="SMALL RIBOSOMAL SUBUNIT PROTEIN BS20C"/>
    <property type="match status" value="1"/>
</dbReference>
<dbReference type="Proteomes" id="UP000078162">
    <property type="component" value="Chromosome"/>
</dbReference>
<feature type="region of interest" description="Disordered" evidence="9">
    <location>
        <begin position="1"/>
        <end position="25"/>
    </location>
</feature>
<dbReference type="HAMAP" id="MF_00500">
    <property type="entry name" value="Ribosomal_bS20"/>
    <property type="match status" value="1"/>
</dbReference>
<evidence type="ECO:0000256" key="3">
    <source>
        <dbReference type="ARBA" id="ARBA00022730"/>
    </source>
</evidence>
<reference evidence="11" key="1">
    <citation type="submission" date="2016-03" db="EMBL/GenBank/DDBJ databases">
        <title>Culture-independent genomics supports pathogen discovery for uncultivable bacteria within the genus Chlamydia.</title>
        <authorList>
            <person name="Taylor-Brown A."/>
            <person name="Bachmann N.L."/>
            <person name="Borel N."/>
            <person name="Polkinghorne A."/>
        </authorList>
    </citation>
    <scope>NUCLEOTIDE SEQUENCE [LARGE SCALE GENOMIC DNA]</scope>
    <source>
        <strain evidence="11">2742-308</strain>
    </source>
</reference>
<dbReference type="Pfam" id="PF01649">
    <property type="entry name" value="Ribosomal_S20p"/>
    <property type="match status" value="1"/>
</dbReference>
<evidence type="ECO:0000256" key="8">
    <source>
        <dbReference type="HAMAP-Rule" id="MF_00500"/>
    </source>
</evidence>
<dbReference type="Gene3D" id="1.20.58.110">
    <property type="entry name" value="Ribosomal protein S20"/>
    <property type="match status" value="1"/>
</dbReference>
<dbReference type="GO" id="GO:0015935">
    <property type="term" value="C:small ribosomal subunit"/>
    <property type="evidence" value="ECO:0007669"/>
    <property type="project" value="TreeGrafter"/>
</dbReference>
<dbReference type="InterPro" id="IPR036510">
    <property type="entry name" value="Ribosomal_bS20_sf"/>
</dbReference>
<dbReference type="SUPFAM" id="SSF46992">
    <property type="entry name" value="Ribosomal protein S20"/>
    <property type="match status" value="1"/>
</dbReference>
<dbReference type="KEGG" id="csaz:Cs308_0386"/>
<dbReference type="PANTHER" id="PTHR33398">
    <property type="entry name" value="30S RIBOSOMAL PROTEIN S20"/>
    <property type="match status" value="1"/>
</dbReference>
<dbReference type="NCBIfam" id="TIGR00029">
    <property type="entry name" value="S20"/>
    <property type="match status" value="1"/>
</dbReference>
<sequence>MLSGEIMAPKKINKKGGLQKRPSAEKRIKTAQKRYLINHSLKSKVKTTIKKFEIALKIGESQAIFNDLQSVYSVVDKAVKRGIFKENKASRIKSRASLKANINLINR</sequence>
<comment type="similarity">
    <text evidence="2 8">Belongs to the bacterial ribosomal protein bS20 family.</text>
</comment>
<evidence type="ECO:0000256" key="7">
    <source>
        <dbReference type="ARBA" id="ARBA00035136"/>
    </source>
</evidence>
<protein>
    <recommendedName>
        <fullName evidence="7 8">Small ribosomal subunit protein bS20</fullName>
    </recommendedName>
</protein>
<evidence type="ECO:0000256" key="9">
    <source>
        <dbReference type="SAM" id="MobiDB-lite"/>
    </source>
</evidence>
<dbReference type="PATRIC" id="fig|1806891.3.peg.377"/>
<keyword evidence="11" id="KW-1185">Reference proteome</keyword>
<evidence type="ECO:0000313" key="10">
    <source>
        <dbReference type="EMBL" id="ANH78557.1"/>
    </source>
</evidence>